<dbReference type="EMBL" id="FOKW01000001">
    <property type="protein sequence ID" value="SFB68585.1"/>
    <property type="molecule type" value="Genomic_DNA"/>
</dbReference>
<keyword evidence="1" id="KW-0472">Membrane</keyword>
<name>A0A1I1D0X7_NATHA</name>
<dbReference type="Pfam" id="PF26436">
    <property type="entry name" value="DUF8119"/>
    <property type="match status" value="1"/>
</dbReference>
<gene>
    <name evidence="3" type="ORF">SAMN05444422_101162</name>
</gene>
<dbReference type="InterPro" id="IPR058432">
    <property type="entry name" value="DUF8119"/>
</dbReference>
<keyword evidence="4" id="KW-1185">Reference proteome</keyword>
<evidence type="ECO:0000313" key="3">
    <source>
        <dbReference type="EMBL" id="SFB68585.1"/>
    </source>
</evidence>
<proteinExistence type="predicted"/>
<sequence>MAGQGLRPSDERVADLLVDVAVVVVWIIVATLAFRALELPVTAYYLVVFAGVVSYSLATDPREWRLRSAFDRDGTRTGSEREGN</sequence>
<evidence type="ECO:0000259" key="2">
    <source>
        <dbReference type="Pfam" id="PF26436"/>
    </source>
</evidence>
<dbReference type="Proteomes" id="UP000199161">
    <property type="component" value="Unassembled WGS sequence"/>
</dbReference>
<keyword evidence="1" id="KW-1133">Transmembrane helix</keyword>
<feature type="transmembrane region" description="Helical" evidence="1">
    <location>
        <begin position="42"/>
        <end position="58"/>
    </location>
</feature>
<protein>
    <recommendedName>
        <fullName evidence="2">DUF8119 domain-containing protein</fullName>
    </recommendedName>
</protein>
<accession>A0A1I1D0X7</accession>
<feature type="transmembrane region" description="Helical" evidence="1">
    <location>
        <begin position="16"/>
        <end position="36"/>
    </location>
</feature>
<dbReference type="RefSeq" id="WP_089784521.1">
    <property type="nucleotide sequence ID" value="NZ_FOKW01000001.1"/>
</dbReference>
<reference evidence="4" key="1">
    <citation type="submission" date="2016-10" db="EMBL/GenBank/DDBJ databases">
        <authorList>
            <person name="Varghese N."/>
            <person name="Submissions S."/>
        </authorList>
    </citation>
    <scope>NUCLEOTIDE SEQUENCE [LARGE SCALE GENOMIC DNA]</scope>
    <source>
        <strain evidence="4">DSM 13078</strain>
    </source>
</reference>
<feature type="domain" description="DUF8119" evidence="2">
    <location>
        <begin position="14"/>
        <end position="61"/>
    </location>
</feature>
<dbReference type="AlphaFoldDB" id="A0A1I1D0X7"/>
<evidence type="ECO:0000256" key="1">
    <source>
        <dbReference type="SAM" id="Phobius"/>
    </source>
</evidence>
<organism evidence="3 4">
    <name type="scientific">Natronobacterium haloterrestre</name>
    <name type="common">Halobiforma haloterrestris</name>
    <dbReference type="NCBI Taxonomy" id="148448"/>
    <lineage>
        <taxon>Archaea</taxon>
        <taxon>Methanobacteriati</taxon>
        <taxon>Methanobacteriota</taxon>
        <taxon>Stenosarchaea group</taxon>
        <taxon>Halobacteria</taxon>
        <taxon>Halobacteriales</taxon>
        <taxon>Natrialbaceae</taxon>
        <taxon>Natronobacterium</taxon>
    </lineage>
</organism>
<keyword evidence="1" id="KW-0812">Transmembrane</keyword>
<evidence type="ECO:0000313" key="4">
    <source>
        <dbReference type="Proteomes" id="UP000199161"/>
    </source>
</evidence>